<dbReference type="EMBL" id="MT631610">
    <property type="protein sequence ID" value="QNO55337.1"/>
    <property type="molecule type" value="Genomic_DNA"/>
</dbReference>
<dbReference type="PANTHER" id="PTHR30471:SF3">
    <property type="entry name" value="UPF0758 PROTEIN YEES-RELATED"/>
    <property type="match status" value="1"/>
</dbReference>
<organism evidence="1">
    <name type="scientific">Candidatus Methanophaga sp. ANME-1 ERB7</name>
    <dbReference type="NCBI Taxonomy" id="2759913"/>
    <lineage>
        <taxon>Archaea</taxon>
        <taxon>Methanobacteriati</taxon>
        <taxon>Methanobacteriota</taxon>
        <taxon>Stenosarchaea group</taxon>
        <taxon>Methanomicrobia</taxon>
        <taxon>Candidatus Methanophagales</taxon>
        <taxon>Candidatus Methanophagaceae</taxon>
        <taxon>Candidatus Methanophaga</taxon>
    </lineage>
</organism>
<name>A0A7G9Z503_9EURY</name>
<gene>
    <name evidence="1" type="ORF">BDIJAKCO_00011</name>
</gene>
<accession>A0A7G9Z503</accession>
<proteinExistence type="predicted"/>
<dbReference type="AlphaFoldDB" id="A0A7G9Z503"/>
<sequence length="91" mass="10667">MYDGNLRELFTTDVNELSKIKGLGFVKAVQLKACLELAKRIFEYKPEKNQVRSTQDVVNMLMPELQFEKQEKLFAVFLGTKNYLALRCFVW</sequence>
<reference evidence="1" key="1">
    <citation type="submission" date="2020-06" db="EMBL/GenBank/DDBJ databases">
        <title>Unique genomic features of the anaerobic methanotrophic archaea.</title>
        <authorList>
            <person name="Chadwick G.L."/>
            <person name="Skennerton C.T."/>
            <person name="Laso-Perez R."/>
            <person name="Leu A.O."/>
            <person name="Speth D.R."/>
            <person name="Yu H."/>
            <person name="Morgan-Lang C."/>
            <person name="Hatzenpichler R."/>
            <person name="Goudeau D."/>
            <person name="Malmstrom R."/>
            <person name="Brazelton W.J."/>
            <person name="Woyke T."/>
            <person name="Hallam S.J."/>
            <person name="Tyson G.W."/>
            <person name="Wegener G."/>
            <person name="Boetius A."/>
            <person name="Orphan V."/>
        </authorList>
    </citation>
    <scope>NUCLEOTIDE SEQUENCE</scope>
</reference>
<evidence type="ECO:0000313" key="1">
    <source>
        <dbReference type="EMBL" id="QNO55337.1"/>
    </source>
</evidence>
<protein>
    <submittedName>
        <fullName evidence="1">Uncharacterized protein</fullName>
    </submittedName>
</protein>
<dbReference type="PANTHER" id="PTHR30471">
    <property type="entry name" value="DNA REPAIR PROTEIN RADC"/>
    <property type="match status" value="1"/>
</dbReference>
<dbReference type="InterPro" id="IPR001405">
    <property type="entry name" value="UPF0758"/>
</dbReference>